<reference evidence="2 3" key="1">
    <citation type="submission" date="2021-03" db="EMBL/GenBank/DDBJ databases">
        <title>Genomic Encyclopedia of Type Strains, Phase IV (KMG-IV): sequencing the most valuable type-strain genomes for metagenomic binning, comparative biology and taxonomic classification.</title>
        <authorList>
            <person name="Goeker M."/>
        </authorList>
    </citation>
    <scope>NUCLEOTIDE SEQUENCE [LARGE SCALE GENOMIC DNA]</scope>
    <source>
        <strain evidence="2 3">DSM 26048</strain>
    </source>
</reference>
<protein>
    <submittedName>
        <fullName evidence="2">Sugar phosphate isomerase/epimerase</fullName>
    </submittedName>
</protein>
<gene>
    <name evidence="2" type="ORF">J2Z66_005677</name>
</gene>
<dbReference type="EMBL" id="JAGGLB010000023">
    <property type="protein sequence ID" value="MBP1994051.1"/>
    <property type="molecule type" value="Genomic_DNA"/>
</dbReference>
<dbReference type="InterPro" id="IPR036237">
    <property type="entry name" value="Xyl_isomerase-like_sf"/>
</dbReference>
<organism evidence="2 3">
    <name type="scientific">Paenibacillus eucommiae</name>
    <dbReference type="NCBI Taxonomy" id="1355755"/>
    <lineage>
        <taxon>Bacteria</taxon>
        <taxon>Bacillati</taxon>
        <taxon>Bacillota</taxon>
        <taxon>Bacilli</taxon>
        <taxon>Bacillales</taxon>
        <taxon>Paenibacillaceae</taxon>
        <taxon>Paenibacillus</taxon>
    </lineage>
</organism>
<dbReference type="InterPro" id="IPR013022">
    <property type="entry name" value="Xyl_isomerase-like_TIM-brl"/>
</dbReference>
<dbReference type="SUPFAM" id="SSF51658">
    <property type="entry name" value="Xylose isomerase-like"/>
    <property type="match status" value="1"/>
</dbReference>
<dbReference type="Gene3D" id="3.20.20.150">
    <property type="entry name" value="Divalent-metal-dependent TIM barrel enzymes"/>
    <property type="match status" value="1"/>
</dbReference>
<feature type="domain" description="Xylose isomerase-like TIM barrel" evidence="1">
    <location>
        <begin position="25"/>
        <end position="266"/>
    </location>
</feature>
<sequence>MKLGLSSYSLYQAIADGRLTIVDAVKWVAEHGGEHIEIVPAGYDLIETPELIGQIRDAAEQAGIELSGYLIGANFLQDGAEAQQQEIDRVKLHVDIASKLGVRNMRFDVAYAAIDEDRSLSRFESDLPVLTAGCRAVADYAAQFGIMTSVENHGYYIQASERVNRLVKVVDRENFRTTLDVGNFWCADEDPLLGVKRNVEIASFVHFKDFYRRLSSKQPGEGWFPSAGGYWLRGAICGYGDLDLAATVRVLKEAGYDGHLSIEFEGQEDCLLASRINLANVRRLWEEA</sequence>
<keyword evidence="3" id="KW-1185">Reference proteome</keyword>
<proteinExistence type="predicted"/>
<dbReference type="InterPro" id="IPR050312">
    <property type="entry name" value="IolE/XylAMocC-like"/>
</dbReference>
<accession>A0ABS4J487</accession>
<evidence type="ECO:0000313" key="3">
    <source>
        <dbReference type="Proteomes" id="UP001519287"/>
    </source>
</evidence>
<keyword evidence="2" id="KW-0413">Isomerase</keyword>
<name>A0ABS4J487_9BACL</name>
<evidence type="ECO:0000259" key="1">
    <source>
        <dbReference type="Pfam" id="PF01261"/>
    </source>
</evidence>
<dbReference type="Pfam" id="PF01261">
    <property type="entry name" value="AP_endonuc_2"/>
    <property type="match status" value="1"/>
</dbReference>
<dbReference type="RefSeq" id="WP_209975915.1">
    <property type="nucleotide sequence ID" value="NZ_JAGGLB010000023.1"/>
</dbReference>
<dbReference type="PANTHER" id="PTHR12110:SF53">
    <property type="entry name" value="BLR5974 PROTEIN"/>
    <property type="match status" value="1"/>
</dbReference>
<dbReference type="PANTHER" id="PTHR12110">
    <property type="entry name" value="HYDROXYPYRUVATE ISOMERASE"/>
    <property type="match status" value="1"/>
</dbReference>
<dbReference type="Proteomes" id="UP001519287">
    <property type="component" value="Unassembled WGS sequence"/>
</dbReference>
<dbReference type="GO" id="GO:0016853">
    <property type="term" value="F:isomerase activity"/>
    <property type="evidence" value="ECO:0007669"/>
    <property type="project" value="UniProtKB-KW"/>
</dbReference>
<evidence type="ECO:0000313" key="2">
    <source>
        <dbReference type="EMBL" id="MBP1994051.1"/>
    </source>
</evidence>
<comment type="caution">
    <text evidence="2">The sequence shown here is derived from an EMBL/GenBank/DDBJ whole genome shotgun (WGS) entry which is preliminary data.</text>
</comment>